<dbReference type="OrthoDB" id="6780819at2759"/>
<proteinExistence type="predicted"/>
<dbReference type="AlphaFoldDB" id="A0A9P0D010"/>
<dbReference type="EMBL" id="OV651833">
    <property type="protein sequence ID" value="CAH1107381.1"/>
    <property type="molecule type" value="Genomic_DNA"/>
</dbReference>
<dbReference type="PANTHER" id="PTHR33480">
    <property type="entry name" value="SET DOMAIN-CONTAINING PROTEIN-RELATED"/>
    <property type="match status" value="1"/>
</dbReference>
<dbReference type="PANTHER" id="PTHR33480:SF5">
    <property type="entry name" value="SI:DKEY-51D8.9"/>
    <property type="match status" value="1"/>
</dbReference>
<evidence type="ECO:0000313" key="2">
    <source>
        <dbReference type="Proteomes" id="UP001153636"/>
    </source>
</evidence>
<reference evidence="1" key="1">
    <citation type="submission" date="2022-01" db="EMBL/GenBank/DDBJ databases">
        <authorList>
            <person name="King R."/>
        </authorList>
    </citation>
    <scope>NUCLEOTIDE SEQUENCE</scope>
</reference>
<name>A0A9P0D010_9CUCU</name>
<organism evidence="1 2">
    <name type="scientific">Psylliodes chrysocephalus</name>
    <dbReference type="NCBI Taxonomy" id="3402493"/>
    <lineage>
        <taxon>Eukaryota</taxon>
        <taxon>Metazoa</taxon>
        <taxon>Ecdysozoa</taxon>
        <taxon>Arthropoda</taxon>
        <taxon>Hexapoda</taxon>
        <taxon>Insecta</taxon>
        <taxon>Pterygota</taxon>
        <taxon>Neoptera</taxon>
        <taxon>Endopterygota</taxon>
        <taxon>Coleoptera</taxon>
        <taxon>Polyphaga</taxon>
        <taxon>Cucujiformia</taxon>
        <taxon>Chrysomeloidea</taxon>
        <taxon>Chrysomelidae</taxon>
        <taxon>Galerucinae</taxon>
        <taxon>Alticini</taxon>
        <taxon>Psylliodes</taxon>
    </lineage>
</organism>
<protein>
    <submittedName>
        <fullName evidence="1">Uncharacterized protein</fullName>
    </submittedName>
</protein>
<sequence>MQTEKKTSSPIIPASDNILVCSEKLADDCNNELPLKENIAPETSSSIKNQPRKRKWKKVVRIPDFCFFCESDVLNFARHITNSHRSEIEVQKILSLPSKSLTRRNLIASVRKRGNHIKNVDNVLSLSNGHILLIKIIQNTFRVNIA</sequence>
<evidence type="ECO:0000313" key="1">
    <source>
        <dbReference type="EMBL" id="CAH1107381.1"/>
    </source>
</evidence>
<accession>A0A9P0D010</accession>
<keyword evidence="2" id="KW-1185">Reference proteome</keyword>
<dbReference type="Proteomes" id="UP001153636">
    <property type="component" value="Chromosome 21"/>
</dbReference>
<gene>
    <name evidence="1" type="ORF">PSYICH_LOCUS8161</name>
</gene>